<sequence>MKSRDTLVRLKRFQAEEKRRRVIQLNTMIAEFTRMSNELEREIANEEQRANIADPSHFAYPTYARAARTRRDNIIASLTDLRGQAEEAEAQFKEASEELAKVQNQDARDRGAERMVDVVAERRQAEGPHAFRRGA</sequence>
<dbReference type="EMBL" id="OY288114">
    <property type="protein sequence ID" value="CAJ0860862.1"/>
    <property type="molecule type" value="Genomic_DNA"/>
</dbReference>
<name>A0AA48LY88_9ZZZZ</name>
<proteinExistence type="predicted"/>
<evidence type="ECO:0000256" key="1">
    <source>
        <dbReference type="SAM" id="Coils"/>
    </source>
</evidence>
<evidence type="ECO:0008006" key="3">
    <source>
        <dbReference type="Google" id="ProtNLM"/>
    </source>
</evidence>
<gene>
    <name evidence="2" type="ORF">AMST5_01342</name>
</gene>
<accession>A0AA48LY88</accession>
<dbReference type="AlphaFoldDB" id="A0AA48LY88"/>
<organism evidence="2">
    <name type="scientific">freshwater sediment metagenome</name>
    <dbReference type="NCBI Taxonomy" id="556182"/>
    <lineage>
        <taxon>unclassified sequences</taxon>
        <taxon>metagenomes</taxon>
        <taxon>ecological metagenomes</taxon>
    </lineage>
</organism>
<protein>
    <recommendedName>
        <fullName evidence="3">Flagellar export protein FliJ</fullName>
    </recommendedName>
</protein>
<keyword evidence="1" id="KW-0175">Coiled coil</keyword>
<feature type="coiled-coil region" evidence="1">
    <location>
        <begin position="22"/>
        <end position="105"/>
    </location>
</feature>
<reference evidence="2" key="1">
    <citation type="submission" date="2023-07" db="EMBL/GenBank/DDBJ databases">
        <authorList>
            <person name="Pelsma A.J. K."/>
        </authorList>
    </citation>
    <scope>NUCLEOTIDE SEQUENCE</scope>
</reference>
<evidence type="ECO:0000313" key="2">
    <source>
        <dbReference type="EMBL" id="CAJ0860862.1"/>
    </source>
</evidence>